<keyword evidence="2" id="KW-1185">Reference proteome</keyword>
<organism evidence="1 2">
    <name type="scientific">Puccinia coronata f. sp. avenae</name>
    <dbReference type="NCBI Taxonomy" id="200324"/>
    <lineage>
        <taxon>Eukaryota</taxon>
        <taxon>Fungi</taxon>
        <taxon>Dikarya</taxon>
        <taxon>Basidiomycota</taxon>
        <taxon>Pucciniomycotina</taxon>
        <taxon>Pucciniomycetes</taxon>
        <taxon>Pucciniales</taxon>
        <taxon>Pucciniaceae</taxon>
        <taxon>Puccinia</taxon>
    </lineage>
</organism>
<dbReference type="Proteomes" id="UP000235388">
    <property type="component" value="Unassembled WGS sequence"/>
</dbReference>
<gene>
    <name evidence="1" type="ORF">PCANC_25893</name>
</gene>
<protein>
    <submittedName>
        <fullName evidence="1">Uncharacterized protein</fullName>
    </submittedName>
</protein>
<sequence length="67" mass="7494">MPCLEAQFNFYESYLQVMANLTQQIMEFAMSLPPSTNPYEATAALIRKETDSSVASVQILIFIGCLL</sequence>
<proteinExistence type="predicted"/>
<accession>A0A2N5S0A9</accession>
<reference evidence="1 2" key="1">
    <citation type="submission" date="2017-11" db="EMBL/GenBank/DDBJ databases">
        <title>De novo assembly and phasing of dikaryotic genomes from two isolates of Puccinia coronata f. sp. avenae, the causal agent of oat crown rust.</title>
        <authorList>
            <person name="Miller M.E."/>
            <person name="Zhang Y."/>
            <person name="Omidvar V."/>
            <person name="Sperschneider J."/>
            <person name="Schwessinger B."/>
            <person name="Raley C."/>
            <person name="Palmer J.M."/>
            <person name="Garnica D."/>
            <person name="Upadhyaya N."/>
            <person name="Rathjen J."/>
            <person name="Taylor J.M."/>
            <person name="Park R.F."/>
            <person name="Dodds P.N."/>
            <person name="Hirsch C.D."/>
            <person name="Kianian S.F."/>
            <person name="Figueroa M."/>
        </authorList>
    </citation>
    <scope>NUCLEOTIDE SEQUENCE [LARGE SCALE GENOMIC DNA]</scope>
    <source>
        <strain evidence="1">12NC29</strain>
    </source>
</reference>
<name>A0A2N5S0A9_9BASI</name>
<comment type="caution">
    <text evidence="1">The sequence shown here is derived from an EMBL/GenBank/DDBJ whole genome shotgun (WGS) entry which is preliminary data.</text>
</comment>
<evidence type="ECO:0000313" key="2">
    <source>
        <dbReference type="Proteomes" id="UP000235388"/>
    </source>
</evidence>
<evidence type="ECO:0000313" key="1">
    <source>
        <dbReference type="EMBL" id="PLW06659.1"/>
    </source>
</evidence>
<dbReference type="EMBL" id="PGCJ01001295">
    <property type="protein sequence ID" value="PLW06659.1"/>
    <property type="molecule type" value="Genomic_DNA"/>
</dbReference>
<dbReference type="AlphaFoldDB" id="A0A2N5S0A9"/>